<dbReference type="AlphaFoldDB" id="A0A8S1U026"/>
<gene>
    <name evidence="1" type="ORF">POCTA_138.1.T0350257</name>
</gene>
<dbReference type="EMBL" id="CAJJDP010000035">
    <property type="protein sequence ID" value="CAD8158535.1"/>
    <property type="molecule type" value="Genomic_DNA"/>
</dbReference>
<protein>
    <submittedName>
        <fullName evidence="1">Uncharacterized protein</fullName>
    </submittedName>
</protein>
<reference evidence="1" key="1">
    <citation type="submission" date="2021-01" db="EMBL/GenBank/DDBJ databases">
        <authorList>
            <consortium name="Genoscope - CEA"/>
            <person name="William W."/>
        </authorList>
    </citation>
    <scope>NUCLEOTIDE SEQUENCE</scope>
</reference>
<dbReference type="Proteomes" id="UP000683925">
    <property type="component" value="Unassembled WGS sequence"/>
</dbReference>
<evidence type="ECO:0000313" key="1">
    <source>
        <dbReference type="EMBL" id="CAD8158535.1"/>
    </source>
</evidence>
<name>A0A8S1U026_PAROT</name>
<organism evidence="1 2">
    <name type="scientific">Paramecium octaurelia</name>
    <dbReference type="NCBI Taxonomy" id="43137"/>
    <lineage>
        <taxon>Eukaryota</taxon>
        <taxon>Sar</taxon>
        <taxon>Alveolata</taxon>
        <taxon>Ciliophora</taxon>
        <taxon>Intramacronucleata</taxon>
        <taxon>Oligohymenophorea</taxon>
        <taxon>Peniculida</taxon>
        <taxon>Parameciidae</taxon>
        <taxon>Paramecium</taxon>
    </lineage>
</organism>
<proteinExistence type="predicted"/>
<keyword evidence="2" id="KW-1185">Reference proteome</keyword>
<evidence type="ECO:0000313" key="2">
    <source>
        <dbReference type="Proteomes" id="UP000683925"/>
    </source>
</evidence>
<sequence>MSSLGQHMELQFRESIKESLLNEFSIYNQEEYRKELSEIMLNEKQFQNKAKLAMEEREEKEQQQSQLYIQRRFVNYIVIVQRKYNRNQIYCINYQF</sequence>
<comment type="caution">
    <text evidence="1">The sequence shown here is derived from an EMBL/GenBank/DDBJ whole genome shotgun (WGS) entry which is preliminary data.</text>
</comment>
<accession>A0A8S1U026</accession>